<dbReference type="Pfam" id="PF03929">
    <property type="entry name" value="PepSY_TM"/>
    <property type="match status" value="1"/>
</dbReference>
<evidence type="ECO:0000256" key="1">
    <source>
        <dbReference type="SAM" id="Phobius"/>
    </source>
</evidence>
<sequence>MITHLLRKLHLWLALVSAVFVLVLSLTGSLLVFGADIERGLNPGQWSRSVPGADFNLDELLATVTAQTDTSVRFIQLPEHGDEALLLSMSDGRYINLDPDSGAWLKHYKTGDSFYGFMMQLHRWLALTTADGKRPLQDLVSLVSLLLMLNLLLGMALWLKPKARLKRLKVKFSANPRIVLRQLHGTLGILAGICLLLIAFSGIAFHWQGPTQFVVEALTGESIELPQAPVARPQAQAIEVRNQIPGTGALAASLPGSLTASMTSLELALTRAQLALPGTKPYRIYPATADKPVALRMQLPGETHANSWVWLDPYSAEVLGSYDASRTNLATRIWHFRYKFHTGDFWHGSLRWLWLLLSLLPAFFCLSGLYLYWQRQPAWRPRQARGRAQFITRVFADSDHPGIKNQA</sequence>
<protein>
    <submittedName>
        <fullName evidence="2">PepSY domain-containing protein</fullName>
    </submittedName>
</protein>
<keyword evidence="1" id="KW-1133">Transmembrane helix</keyword>
<keyword evidence="1" id="KW-0472">Membrane</keyword>
<evidence type="ECO:0000313" key="3">
    <source>
        <dbReference type="Proteomes" id="UP000663281"/>
    </source>
</evidence>
<dbReference type="KEGG" id="scyp:JYB88_05785"/>
<dbReference type="EMBL" id="CP071504">
    <property type="protein sequence ID" value="QSX31150.1"/>
    <property type="molecule type" value="Genomic_DNA"/>
</dbReference>
<keyword evidence="3" id="KW-1185">Reference proteome</keyword>
<proteinExistence type="predicted"/>
<organism evidence="2 3">
    <name type="scientific">Shewanella cyperi</name>
    <dbReference type="NCBI Taxonomy" id="2814292"/>
    <lineage>
        <taxon>Bacteria</taxon>
        <taxon>Pseudomonadati</taxon>
        <taxon>Pseudomonadota</taxon>
        <taxon>Gammaproteobacteria</taxon>
        <taxon>Alteromonadales</taxon>
        <taxon>Shewanellaceae</taxon>
        <taxon>Shewanella</taxon>
    </lineage>
</organism>
<dbReference type="RefSeq" id="WP_207325790.1">
    <property type="nucleotide sequence ID" value="NZ_CP071504.1"/>
</dbReference>
<dbReference type="AlphaFoldDB" id="A0A974XMI5"/>
<dbReference type="Proteomes" id="UP000663281">
    <property type="component" value="Chromosome"/>
</dbReference>
<reference evidence="2 3" key="1">
    <citation type="submission" date="2021-03" db="EMBL/GenBank/DDBJ databases">
        <title>Novel species identification of genus Shewanella.</title>
        <authorList>
            <person name="Liu G."/>
            <person name="Zhang Q."/>
        </authorList>
    </citation>
    <scope>NUCLEOTIDE SEQUENCE [LARGE SCALE GENOMIC DNA]</scope>
    <source>
        <strain evidence="2 3">FJAT-53726</strain>
    </source>
</reference>
<accession>A0A974XMI5</accession>
<name>A0A974XMI5_9GAMM</name>
<keyword evidence="1" id="KW-0812">Transmembrane</keyword>
<dbReference type="InterPro" id="IPR005625">
    <property type="entry name" value="PepSY-ass_TM"/>
</dbReference>
<evidence type="ECO:0000313" key="2">
    <source>
        <dbReference type="EMBL" id="QSX31150.1"/>
    </source>
</evidence>
<dbReference type="PANTHER" id="PTHR34219">
    <property type="entry name" value="IRON-REGULATED INNER MEMBRANE PROTEIN-RELATED"/>
    <property type="match status" value="1"/>
</dbReference>
<gene>
    <name evidence="2" type="ORF">JYB88_05785</name>
</gene>
<feature type="transmembrane region" description="Helical" evidence="1">
    <location>
        <begin position="187"/>
        <end position="207"/>
    </location>
</feature>
<feature type="transmembrane region" description="Helical" evidence="1">
    <location>
        <begin position="139"/>
        <end position="159"/>
    </location>
</feature>
<feature type="transmembrane region" description="Helical" evidence="1">
    <location>
        <begin position="352"/>
        <end position="373"/>
    </location>
</feature>